<dbReference type="STRING" id="1123404.SAMN02745784_01824"/>
<dbReference type="RefSeq" id="WP_072975642.1">
    <property type="nucleotide sequence ID" value="NZ_FQTY01000007.1"/>
</dbReference>
<proteinExistence type="predicted"/>
<protein>
    <submittedName>
        <fullName evidence="1">Uncharacterized protein</fullName>
    </submittedName>
</protein>
<dbReference type="EMBL" id="FQTY01000007">
    <property type="protein sequence ID" value="SHE79683.1"/>
    <property type="molecule type" value="Genomic_DNA"/>
</dbReference>
<accession>A0A1M4WF41</accession>
<dbReference type="Proteomes" id="UP000184114">
    <property type="component" value="Unassembled WGS sequence"/>
</dbReference>
<reference evidence="2" key="1">
    <citation type="submission" date="2016-11" db="EMBL/GenBank/DDBJ databases">
        <authorList>
            <person name="Varghese N."/>
            <person name="Submissions S."/>
        </authorList>
    </citation>
    <scope>NUCLEOTIDE SEQUENCE [LARGE SCALE GENOMIC DNA]</scope>
    <source>
        <strain evidence="2">DSM 18095</strain>
    </source>
</reference>
<dbReference type="GeneID" id="90994012"/>
<sequence>MERKSLDTTEILSIDFNKYEVLMLDKVFVSLKNAKVAVVEDMMNIILEVFVENSCIVRSFYNKGNKLRIEELDDNYLVISKMEV</sequence>
<evidence type="ECO:0000313" key="1">
    <source>
        <dbReference type="EMBL" id="SHE79683.1"/>
    </source>
</evidence>
<gene>
    <name evidence="1" type="ORF">SAMN02745784_01824</name>
</gene>
<keyword evidence="2" id="KW-1185">Reference proteome</keyword>
<dbReference type="AlphaFoldDB" id="A0A1M4WF41"/>
<evidence type="ECO:0000313" key="2">
    <source>
        <dbReference type="Proteomes" id="UP000184114"/>
    </source>
</evidence>
<name>A0A1M4WF41_9FIRM</name>
<organism evidence="1 2">
    <name type="scientific">Tissierella praeacuta DSM 18095</name>
    <dbReference type="NCBI Taxonomy" id="1123404"/>
    <lineage>
        <taxon>Bacteria</taxon>
        <taxon>Bacillati</taxon>
        <taxon>Bacillota</taxon>
        <taxon>Tissierellia</taxon>
        <taxon>Tissierellales</taxon>
        <taxon>Tissierellaceae</taxon>
        <taxon>Tissierella</taxon>
    </lineage>
</organism>